<evidence type="ECO:0000256" key="7">
    <source>
        <dbReference type="ARBA" id="ARBA00060749"/>
    </source>
</evidence>
<dbReference type="AlphaFoldDB" id="A0A1H2Z364"/>
<evidence type="ECO:0000256" key="6">
    <source>
        <dbReference type="ARBA" id="ARBA00053369"/>
    </source>
</evidence>
<proteinExistence type="inferred from homology"/>
<dbReference type="FunFam" id="3.90.950.10:FF:000005">
    <property type="entry name" value="7-methyl-GTP pyrophosphatase"/>
    <property type="match status" value="1"/>
</dbReference>
<organism evidence="10 11">
    <name type="scientific">Marinobacter mobilis</name>
    <dbReference type="NCBI Taxonomy" id="488533"/>
    <lineage>
        <taxon>Bacteria</taxon>
        <taxon>Pseudomonadati</taxon>
        <taxon>Pseudomonadota</taxon>
        <taxon>Gammaproteobacteria</taxon>
        <taxon>Pseudomonadales</taxon>
        <taxon>Marinobacteraceae</taxon>
        <taxon>Marinobacter</taxon>
    </lineage>
</organism>
<feature type="site" description="Important for substrate specificity" evidence="9">
    <location>
        <position position="72"/>
    </location>
</feature>
<evidence type="ECO:0000256" key="5">
    <source>
        <dbReference type="ARBA" id="ARBA00050213"/>
    </source>
</evidence>
<dbReference type="EC" id="3.6.1.-" evidence="9"/>
<dbReference type="PIRSF" id="PIRSF006305">
    <property type="entry name" value="Maf"/>
    <property type="match status" value="1"/>
</dbReference>
<reference evidence="10 11" key="1">
    <citation type="submission" date="2016-10" db="EMBL/GenBank/DDBJ databases">
        <authorList>
            <person name="de Groot N.N."/>
        </authorList>
    </citation>
    <scope>NUCLEOTIDE SEQUENCE [LARGE SCALE GENOMIC DNA]</scope>
    <source>
        <strain evidence="10 11">CGMCC 1.7059</strain>
    </source>
</reference>
<protein>
    <recommendedName>
        <fullName evidence="8 9">7-methyl-GTP pyrophosphatase</fullName>
        <shortName evidence="9">m(7)GTP pyrophosphatase</shortName>
        <ecNumber evidence="9">3.6.1.-</ecNumber>
    </recommendedName>
</protein>
<dbReference type="PANTHER" id="PTHR43213:SF10">
    <property type="entry name" value="7-METHYL-GTP PYROPHOSPHATASE"/>
    <property type="match status" value="1"/>
</dbReference>
<name>A0A1H2Z364_9GAMM</name>
<keyword evidence="4 9" id="KW-0546">Nucleotide metabolism</keyword>
<dbReference type="Gene3D" id="3.90.950.10">
    <property type="match status" value="1"/>
</dbReference>
<comment type="similarity">
    <text evidence="7 9">Belongs to the Maf family. YceF subfamily.</text>
</comment>
<feature type="site" description="Important for substrate specificity" evidence="9">
    <location>
        <position position="14"/>
    </location>
</feature>
<dbReference type="GO" id="GO:0005737">
    <property type="term" value="C:cytoplasm"/>
    <property type="evidence" value="ECO:0007669"/>
    <property type="project" value="UniProtKB-SubCell"/>
</dbReference>
<comment type="cofactor">
    <cofactor evidence="9">
        <name>a divalent metal cation</name>
        <dbReference type="ChEBI" id="CHEBI:60240"/>
    </cofactor>
</comment>
<dbReference type="GO" id="GO:0047429">
    <property type="term" value="F:nucleoside triphosphate diphosphatase activity"/>
    <property type="evidence" value="ECO:0007669"/>
    <property type="project" value="InterPro"/>
</dbReference>
<evidence type="ECO:0000256" key="1">
    <source>
        <dbReference type="ARBA" id="ARBA00004496"/>
    </source>
</evidence>
<dbReference type="NCBIfam" id="TIGR00172">
    <property type="entry name" value="maf"/>
    <property type="match status" value="1"/>
</dbReference>
<accession>A0A1H2Z364</accession>
<feature type="site" description="Important for substrate specificity" evidence="9">
    <location>
        <position position="157"/>
    </location>
</feature>
<evidence type="ECO:0000256" key="4">
    <source>
        <dbReference type="ARBA" id="ARBA00023080"/>
    </source>
</evidence>
<evidence type="ECO:0000256" key="9">
    <source>
        <dbReference type="HAMAP-Rule" id="MF_00528"/>
    </source>
</evidence>
<dbReference type="PANTHER" id="PTHR43213">
    <property type="entry name" value="BIFUNCTIONAL DTTP/UTP PYROPHOSPHATASE/METHYLTRANSFERASE PROTEIN-RELATED"/>
    <property type="match status" value="1"/>
</dbReference>
<comment type="subcellular location">
    <subcellularLocation>
        <location evidence="1 9">Cytoplasm</location>
    </subcellularLocation>
</comment>
<dbReference type="HAMAP" id="MF_00528">
    <property type="entry name" value="Maf"/>
    <property type="match status" value="1"/>
</dbReference>
<dbReference type="RefSeq" id="WP_091813744.1">
    <property type="nucleotide sequence ID" value="NZ_FNNE01000006.1"/>
</dbReference>
<dbReference type="GO" id="GO:0009117">
    <property type="term" value="P:nucleotide metabolic process"/>
    <property type="evidence" value="ECO:0007669"/>
    <property type="project" value="UniProtKB-KW"/>
</dbReference>
<dbReference type="Proteomes" id="UP000199675">
    <property type="component" value="Unassembled WGS sequence"/>
</dbReference>
<evidence type="ECO:0000256" key="2">
    <source>
        <dbReference type="ARBA" id="ARBA00022490"/>
    </source>
</evidence>
<comment type="function">
    <text evidence="6 9">Nucleoside triphosphate pyrophosphatase that hydrolyzes 7-methyl-GTP (m(7)GTP). May have a dual role in cell division arrest and in preventing the incorporation of modified nucleotides into cellular nucleic acids.</text>
</comment>
<keyword evidence="11" id="KW-1185">Reference proteome</keyword>
<dbReference type="Pfam" id="PF02545">
    <property type="entry name" value="Maf"/>
    <property type="match status" value="1"/>
</dbReference>
<gene>
    <name evidence="10" type="ORF">SAMN04487960_106170</name>
</gene>
<evidence type="ECO:0000256" key="8">
    <source>
        <dbReference type="ARBA" id="ARBA00068163"/>
    </source>
</evidence>
<dbReference type="CDD" id="cd00555">
    <property type="entry name" value="Maf"/>
    <property type="match status" value="1"/>
</dbReference>
<dbReference type="EMBL" id="FNNE01000006">
    <property type="protein sequence ID" value="SDX11781.1"/>
    <property type="molecule type" value="Genomic_DNA"/>
</dbReference>
<evidence type="ECO:0000313" key="10">
    <source>
        <dbReference type="EMBL" id="SDX11781.1"/>
    </source>
</evidence>
<dbReference type="OrthoDB" id="9813694at2"/>
<evidence type="ECO:0000256" key="3">
    <source>
        <dbReference type="ARBA" id="ARBA00022801"/>
    </source>
</evidence>
<dbReference type="InterPro" id="IPR003697">
    <property type="entry name" value="Maf-like"/>
</dbReference>
<feature type="active site" description="Proton acceptor" evidence="9">
    <location>
        <position position="71"/>
    </location>
</feature>
<sequence>MSPKPLVLASSSRYRKALLERLGQPFESASPDIDESAHQGEAAEALTTRLALEKAQALSTRFQNHWIIGSDQVATLADGSILTKPGNFDRACDQLSRCSGQRVRFLTGLALLDSASGETIALCEPFDVHFRTLSLTDIEHYLKTETPYDCAGSFRMEGLGIALFDRLEGRDPNSLIGLPLIALCDMFRRWGLDPLAEAYRNSSRD</sequence>
<evidence type="ECO:0000313" key="11">
    <source>
        <dbReference type="Proteomes" id="UP000199675"/>
    </source>
</evidence>
<keyword evidence="3 9" id="KW-0378">Hydrolase</keyword>
<dbReference type="InterPro" id="IPR029001">
    <property type="entry name" value="ITPase-like_fam"/>
</dbReference>
<comment type="caution">
    <text evidence="9">Lacks conserved residue(s) required for the propagation of feature annotation.</text>
</comment>
<dbReference type="SUPFAM" id="SSF52972">
    <property type="entry name" value="ITPase-like"/>
    <property type="match status" value="1"/>
</dbReference>
<dbReference type="STRING" id="488533.SAMN04487960_106170"/>
<keyword evidence="2 9" id="KW-0963">Cytoplasm</keyword>
<comment type="catalytic activity">
    <reaction evidence="5 9">
        <text>N(7)-methyl-GTP + H2O = N(7)-methyl-GMP + diphosphate + H(+)</text>
        <dbReference type="Rhea" id="RHEA:58744"/>
        <dbReference type="ChEBI" id="CHEBI:15377"/>
        <dbReference type="ChEBI" id="CHEBI:15378"/>
        <dbReference type="ChEBI" id="CHEBI:33019"/>
        <dbReference type="ChEBI" id="CHEBI:58285"/>
        <dbReference type="ChEBI" id="CHEBI:87133"/>
    </reaction>
</comment>